<comment type="caution">
    <text evidence="2">The sequence shown here is derived from an EMBL/GenBank/DDBJ whole genome shotgun (WGS) entry which is preliminary data.</text>
</comment>
<accession>A0A8J2S5H1</accession>
<reference evidence="2" key="1">
    <citation type="submission" date="2021-11" db="EMBL/GenBank/DDBJ databases">
        <authorList>
            <consortium name="Genoscope - CEA"/>
            <person name="William W."/>
        </authorList>
    </citation>
    <scope>NUCLEOTIDE SEQUENCE</scope>
</reference>
<evidence type="ECO:0000313" key="2">
    <source>
        <dbReference type="EMBL" id="CAH0363965.1"/>
    </source>
</evidence>
<dbReference type="AlphaFoldDB" id="A0A8J2S5H1"/>
<keyword evidence="3" id="KW-1185">Reference proteome</keyword>
<protein>
    <submittedName>
        <fullName evidence="2">Uncharacterized protein</fullName>
    </submittedName>
</protein>
<feature type="region of interest" description="Disordered" evidence="1">
    <location>
        <begin position="1"/>
        <end position="75"/>
    </location>
</feature>
<feature type="compositionally biased region" description="Basic and acidic residues" evidence="1">
    <location>
        <begin position="51"/>
        <end position="70"/>
    </location>
</feature>
<name>A0A8J2S5H1_9STRA</name>
<feature type="compositionally biased region" description="Basic and acidic residues" evidence="1">
    <location>
        <begin position="11"/>
        <end position="20"/>
    </location>
</feature>
<evidence type="ECO:0000313" key="3">
    <source>
        <dbReference type="Proteomes" id="UP000789595"/>
    </source>
</evidence>
<dbReference type="Proteomes" id="UP000789595">
    <property type="component" value="Unassembled WGS sequence"/>
</dbReference>
<dbReference type="EMBL" id="CAKKNE010000001">
    <property type="protein sequence ID" value="CAH0363965.1"/>
    <property type="molecule type" value="Genomic_DNA"/>
</dbReference>
<gene>
    <name evidence="2" type="ORF">PECAL_1P03090</name>
</gene>
<feature type="compositionally biased region" description="Low complexity" evidence="1">
    <location>
        <begin position="1"/>
        <end position="10"/>
    </location>
</feature>
<sequence length="140" mass="15524">MSSTSSTNNKKTGDKTRRSNSEPARLRGRRKDSESDDDSNGARSMSRSRSRSRDREPRNRRHDDGGRLTRDSPLLADALPKLGGMARAAVEQWGLDESRLLAWAAARRLPGIGVADVNLYRQENPDEDLSAEMNSDLLGT</sequence>
<organism evidence="2 3">
    <name type="scientific">Pelagomonas calceolata</name>
    <dbReference type="NCBI Taxonomy" id="35677"/>
    <lineage>
        <taxon>Eukaryota</taxon>
        <taxon>Sar</taxon>
        <taxon>Stramenopiles</taxon>
        <taxon>Ochrophyta</taxon>
        <taxon>Pelagophyceae</taxon>
        <taxon>Pelagomonadales</taxon>
        <taxon>Pelagomonadaceae</taxon>
        <taxon>Pelagomonas</taxon>
    </lineage>
</organism>
<proteinExistence type="predicted"/>
<evidence type="ECO:0000256" key="1">
    <source>
        <dbReference type="SAM" id="MobiDB-lite"/>
    </source>
</evidence>